<proteinExistence type="predicted"/>
<keyword evidence="4" id="KW-0446">Lipid-binding</keyword>
<dbReference type="Pfam" id="PF00887">
    <property type="entry name" value="ACBP"/>
    <property type="match status" value="1"/>
</dbReference>
<evidence type="ECO:0000259" key="6">
    <source>
        <dbReference type="PROSITE" id="PS51228"/>
    </source>
</evidence>
<dbReference type="InterPro" id="IPR000582">
    <property type="entry name" value="Acyl-CoA-binding_protein"/>
</dbReference>
<dbReference type="PANTHER" id="PTHR24119:SF0">
    <property type="entry name" value="ACYL-COA-BINDING DOMAIN-CONTAINING PROTEIN 6"/>
    <property type="match status" value="1"/>
</dbReference>
<evidence type="ECO:0000256" key="2">
    <source>
        <dbReference type="ARBA" id="ARBA00022737"/>
    </source>
</evidence>
<dbReference type="EMBL" id="GGMR01010506">
    <property type="protein sequence ID" value="MBY23125.1"/>
    <property type="molecule type" value="Transcribed_RNA"/>
</dbReference>
<name>A0A2S2P143_SCHGA</name>
<dbReference type="Gene3D" id="1.20.80.10">
    <property type="match status" value="1"/>
</dbReference>
<dbReference type="PRINTS" id="PR00689">
    <property type="entry name" value="ACOABINDINGP"/>
</dbReference>
<evidence type="ECO:0000256" key="5">
    <source>
        <dbReference type="PROSITE-ProRule" id="PRU00023"/>
    </source>
</evidence>
<dbReference type="Pfam" id="PF12796">
    <property type="entry name" value="Ank_2"/>
    <property type="match status" value="1"/>
</dbReference>
<dbReference type="PROSITE" id="PS50297">
    <property type="entry name" value="ANK_REP_REGION"/>
    <property type="match status" value="2"/>
</dbReference>
<evidence type="ECO:0000256" key="1">
    <source>
        <dbReference type="ARBA" id="ARBA00018419"/>
    </source>
</evidence>
<reference evidence="7" key="1">
    <citation type="submission" date="2018-04" db="EMBL/GenBank/DDBJ databases">
        <title>Transcriptome of Schizaphis graminum biotype I.</title>
        <authorList>
            <person name="Scully E.D."/>
            <person name="Geib S.M."/>
            <person name="Palmer N.A."/>
            <person name="Koch K."/>
            <person name="Bradshaw J."/>
            <person name="Heng-Moss T."/>
            <person name="Sarath G."/>
        </authorList>
    </citation>
    <scope>NUCLEOTIDE SEQUENCE</scope>
</reference>
<protein>
    <recommendedName>
        <fullName evidence="1">Acyl-CoA-binding domain-containing protein 6</fullName>
    </recommendedName>
</protein>
<feature type="domain" description="ACB" evidence="6">
    <location>
        <begin position="8"/>
        <end position="92"/>
    </location>
</feature>
<dbReference type="SUPFAM" id="SSF47027">
    <property type="entry name" value="Acyl-CoA binding protein"/>
    <property type="match status" value="1"/>
</dbReference>
<dbReference type="GO" id="GO:0000062">
    <property type="term" value="F:fatty-acyl-CoA binding"/>
    <property type="evidence" value="ECO:0007669"/>
    <property type="project" value="InterPro"/>
</dbReference>
<evidence type="ECO:0000313" key="7">
    <source>
        <dbReference type="EMBL" id="MBY23125.1"/>
    </source>
</evidence>
<dbReference type="InterPro" id="IPR036770">
    <property type="entry name" value="Ankyrin_rpt-contain_sf"/>
</dbReference>
<keyword evidence="3 5" id="KW-0040">ANK repeat</keyword>
<dbReference type="SMART" id="SM00248">
    <property type="entry name" value="ANK"/>
    <property type="match status" value="2"/>
</dbReference>
<keyword evidence="2" id="KW-0677">Repeat</keyword>
<accession>A0A2S2P143</accession>
<evidence type="ECO:0000256" key="3">
    <source>
        <dbReference type="ARBA" id="ARBA00023043"/>
    </source>
</evidence>
<evidence type="ECO:0000256" key="4">
    <source>
        <dbReference type="ARBA" id="ARBA00023121"/>
    </source>
</evidence>
<dbReference type="AlphaFoldDB" id="A0A2S2P143"/>
<dbReference type="PANTHER" id="PTHR24119">
    <property type="entry name" value="ACYL-COA-BINDING DOMAIN-CONTAINING PROTEIN 6"/>
    <property type="match status" value="1"/>
</dbReference>
<feature type="repeat" description="ANK" evidence="5">
    <location>
        <begin position="176"/>
        <end position="208"/>
    </location>
</feature>
<dbReference type="Gene3D" id="1.25.40.20">
    <property type="entry name" value="Ankyrin repeat-containing domain"/>
    <property type="match status" value="1"/>
</dbReference>
<gene>
    <name evidence="7" type="primary">ACBP1_0</name>
    <name evidence="7" type="ORF">g.3604</name>
</gene>
<dbReference type="InterPro" id="IPR035984">
    <property type="entry name" value="Acyl-CoA-binding_sf"/>
</dbReference>
<sequence length="229" mass="25923">MDFNFEDLSARFDKAVSYISGSNLSDVDMQLKLYGFYKQALVGTCTQPKPSIFDLKGRKKWYAWSELGTMTREEAMTSYINLVTSINPNFETEKTGWVTVSTFVNDEKPLSENEKTISDWVKDGDLNKIKTFIGNINVNDCMGMAPIHWAADRGDFNILKFLVENHSADVNFQDNTRQTALHYAASCGHEEICKYLVSKGAKINIEDEDGITPLEMCTDEKLKLLLSIN</sequence>
<feature type="repeat" description="ANK" evidence="5">
    <location>
        <begin position="142"/>
        <end position="175"/>
    </location>
</feature>
<dbReference type="SUPFAM" id="SSF48403">
    <property type="entry name" value="Ankyrin repeat"/>
    <property type="match status" value="1"/>
</dbReference>
<dbReference type="PROSITE" id="PS50088">
    <property type="entry name" value="ANK_REPEAT"/>
    <property type="match status" value="2"/>
</dbReference>
<dbReference type="InterPro" id="IPR002110">
    <property type="entry name" value="Ankyrin_rpt"/>
</dbReference>
<organism evidence="7">
    <name type="scientific">Schizaphis graminum</name>
    <name type="common">Green bug aphid</name>
    <dbReference type="NCBI Taxonomy" id="13262"/>
    <lineage>
        <taxon>Eukaryota</taxon>
        <taxon>Metazoa</taxon>
        <taxon>Ecdysozoa</taxon>
        <taxon>Arthropoda</taxon>
        <taxon>Hexapoda</taxon>
        <taxon>Insecta</taxon>
        <taxon>Pterygota</taxon>
        <taxon>Neoptera</taxon>
        <taxon>Paraneoptera</taxon>
        <taxon>Hemiptera</taxon>
        <taxon>Sternorrhyncha</taxon>
        <taxon>Aphidomorpha</taxon>
        <taxon>Aphidoidea</taxon>
        <taxon>Aphididae</taxon>
        <taxon>Aphidini</taxon>
        <taxon>Schizaphis</taxon>
    </lineage>
</organism>
<dbReference type="InterPro" id="IPR014352">
    <property type="entry name" value="FERM/acyl-CoA-bd_prot_sf"/>
</dbReference>
<dbReference type="PROSITE" id="PS51228">
    <property type="entry name" value="ACB_2"/>
    <property type="match status" value="1"/>
</dbReference>